<proteinExistence type="predicted"/>
<dbReference type="AlphaFoldDB" id="A0A068NLM8"/>
<gene>
    <name evidence="3" type="ORF">OP10G_0954</name>
</gene>
<feature type="transmembrane region" description="Helical" evidence="2">
    <location>
        <begin position="109"/>
        <end position="128"/>
    </location>
</feature>
<sequence length="197" mass="22186">MPDDAKPKPSSVTVDTAAPVETTSSVDITSPRPRRRDPLVVKDISEVLRSIETCRHSQHGRGITAILRIVREQLKARMGYQEPAFIFWFATFFVVALLGVGFVGKQSRAFSMAAVLASLGLVNGVWWLKGRRVAWSYNADRKAIRQAAVEGITYLYVRGHHAKRLYRDDVYTLQDLAKGHPEFKRTMKEIVDAAERS</sequence>
<dbReference type="KEGG" id="fgi:OP10G_0954"/>
<reference evidence="3 4" key="1">
    <citation type="journal article" date="2014" name="PLoS ONE">
        <title>The first complete genome sequence of the class fimbriimonadia in the phylum armatimonadetes.</title>
        <authorList>
            <person name="Hu Z.Y."/>
            <person name="Wang Y.Z."/>
            <person name="Im W.T."/>
            <person name="Wang S.Y."/>
            <person name="Zhao G.P."/>
            <person name="Zheng H.J."/>
            <person name="Quan Z.X."/>
        </authorList>
    </citation>
    <scope>NUCLEOTIDE SEQUENCE [LARGE SCALE GENOMIC DNA]</scope>
    <source>
        <strain evidence="3">Gsoil 348</strain>
    </source>
</reference>
<accession>A0A068NLM8</accession>
<protein>
    <submittedName>
        <fullName evidence="3">Uncharacterized protein</fullName>
    </submittedName>
</protein>
<feature type="transmembrane region" description="Helical" evidence="2">
    <location>
        <begin position="85"/>
        <end position="103"/>
    </location>
</feature>
<feature type="region of interest" description="Disordered" evidence="1">
    <location>
        <begin position="1"/>
        <end position="34"/>
    </location>
</feature>
<name>A0A068NLM8_FIMGI</name>
<dbReference type="HOGENOM" id="CLU_1382326_0_0_0"/>
<dbReference type="RefSeq" id="WP_025227034.1">
    <property type="nucleotide sequence ID" value="NZ_CP007139.1"/>
</dbReference>
<dbReference type="Proteomes" id="UP000027982">
    <property type="component" value="Chromosome"/>
</dbReference>
<evidence type="ECO:0000256" key="2">
    <source>
        <dbReference type="SAM" id="Phobius"/>
    </source>
</evidence>
<keyword evidence="4" id="KW-1185">Reference proteome</keyword>
<keyword evidence="2" id="KW-0812">Transmembrane</keyword>
<evidence type="ECO:0000256" key="1">
    <source>
        <dbReference type="SAM" id="MobiDB-lite"/>
    </source>
</evidence>
<dbReference type="STRING" id="661478.OP10G_0954"/>
<keyword evidence="2" id="KW-0472">Membrane</keyword>
<organism evidence="3 4">
    <name type="scientific">Fimbriimonas ginsengisoli Gsoil 348</name>
    <dbReference type="NCBI Taxonomy" id="661478"/>
    <lineage>
        <taxon>Bacteria</taxon>
        <taxon>Bacillati</taxon>
        <taxon>Armatimonadota</taxon>
        <taxon>Fimbriimonadia</taxon>
        <taxon>Fimbriimonadales</taxon>
        <taxon>Fimbriimonadaceae</taxon>
        <taxon>Fimbriimonas</taxon>
    </lineage>
</organism>
<keyword evidence="2" id="KW-1133">Transmembrane helix</keyword>
<evidence type="ECO:0000313" key="3">
    <source>
        <dbReference type="EMBL" id="AIE84322.1"/>
    </source>
</evidence>
<dbReference type="EMBL" id="CP007139">
    <property type="protein sequence ID" value="AIE84322.1"/>
    <property type="molecule type" value="Genomic_DNA"/>
</dbReference>
<evidence type="ECO:0000313" key="4">
    <source>
        <dbReference type="Proteomes" id="UP000027982"/>
    </source>
</evidence>